<reference evidence="4 5" key="1">
    <citation type="submission" date="2013-11" db="EMBL/GenBank/DDBJ databases">
        <title>Draft genome sequence and annotation of the entomopathogenic bacterium, Xenorhabdus cabanillasi strain JM26.</title>
        <authorList>
            <person name="Gualtieri M."/>
            <person name="Ogier J.C."/>
            <person name="Pages S."/>
            <person name="Givaudan A."/>
            <person name="Gaudriault S."/>
        </authorList>
    </citation>
    <scope>NUCLEOTIDE SEQUENCE [LARGE SCALE GENOMIC DNA]</scope>
    <source>
        <strain evidence="4 5">JM26</strain>
    </source>
</reference>
<feature type="transmembrane region" description="Helical" evidence="2">
    <location>
        <begin position="377"/>
        <end position="398"/>
    </location>
</feature>
<evidence type="ECO:0000313" key="5">
    <source>
        <dbReference type="Proteomes" id="UP000019197"/>
    </source>
</evidence>
<feature type="transmembrane region" description="Helical" evidence="2">
    <location>
        <begin position="507"/>
        <end position="526"/>
    </location>
</feature>
<keyword evidence="1" id="KW-1188">Viral release from host cell</keyword>
<accession>W1JBB3</accession>
<dbReference type="Proteomes" id="UP000019197">
    <property type="component" value="Unassembled WGS sequence"/>
</dbReference>
<feature type="transmembrane region" description="Helical" evidence="2">
    <location>
        <begin position="563"/>
        <end position="589"/>
    </location>
</feature>
<dbReference type="RefSeq" id="WP_038268936.1">
    <property type="nucleotide sequence ID" value="NZ_CAWLVK010000481.1"/>
</dbReference>
<organism evidence="4 5">
    <name type="scientific">Xenorhabdus cabanillasii JM26</name>
    <dbReference type="NCBI Taxonomy" id="1427517"/>
    <lineage>
        <taxon>Bacteria</taxon>
        <taxon>Pseudomonadati</taxon>
        <taxon>Pseudomonadota</taxon>
        <taxon>Gammaproteobacteria</taxon>
        <taxon>Enterobacterales</taxon>
        <taxon>Morganellaceae</taxon>
        <taxon>Xenorhabdus</taxon>
    </lineage>
</organism>
<keyword evidence="2" id="KW-1133">Transmembrane helix</keyword>
<name>W1JBB3_9GAMM</name>
<evidence type="ECO:0000256" key="1">
    <source>
        <dbReference type="ARBA" id="ARBA00022612"/>
    </source>
</evidence>
<evidence type="ECO:0000259" key="3">
    <source>
        <dbReference type="Pfam" id="PF10145"/>
    </source>
</evidence>
<proteinExistence type="predicted"/>
<gene>
    <name evidence="4" type="ORF">XCR1_850010</name>
</gene>
<dbReference type="PANTHER" id="PTHR37813">
    <property type="entry name" value="FELS-2 PROPHAGE PROTEIN"/>
    <property type="match status" value="1"/>
</dbReference>
<keyword evidence="2" id="KW-0812">Transmembrane</keyword>
<dbReference type="AlphaFoldDB" id="W1JBB3"/>
<sequence>MSNELDFTLSLIDKITKPLASVKASVSGFAEASQDAFGKLAIGGAGLAASFWSIKSFLDPAIEMEEALQTASLQGIDSNVMDKVAKDAMTFSSRYGKSSIEFVQSASTISKAIGGLSQNDLPQMTNIVNTTAAALKTSADDASTYMGQMFAQFSSHANEVGHLQFAEELAGKAVYMSKAFGTSMTDIADLMEGARAAGTNFGIGIDEQLAVLGELQRSLGTESSGAYESFVSNAEGNAKKLGLSFVNASGKLLSMPEMLEKLQAKYGKSIEGNLKAQAEIDAAFGDSAVVIKQLYGNVDVLRKNMTALGANDGMKRTQEMAERMANPWERLEAIWQNIRIAIGSTLLPVIKPLVNQMADASQTLVRWLKLFPNIARWIGYIALGILSFAAAGALANIVMGVSRFIWLGLIPLWNTGAFMFSLLTGKMNVMSTTSTKLASLLTRLRASLIMTKIASWATAAGFTSMAWPVLAIIAVIAALVIAVIKFWQPIKAFIKGFMQGFSEAGSALAPLLPAFDAIGAAMGFVWEGVKSLFGWFAKLLSPIQYTDEELQGVTEAGSSFGRIVAGAIGLMMMPFNLVIQVIGTLVQAFQRAGQLIRQGWDALWSWVGSFSLMDTLSGMADSVGDLFSGLWDSIKASFGEAYNWIIEKLNYIPGINIETRAIEGAVSTPKPVVQKSVDNQQVAASIITGGQLKGINKGGLSQSLNSHKQTSIDNSRRIENVTVKVNGSITPEQLTEWEQVAYG</sequence>
<dbReference type="InterPro" id="IPR010090">
    <property type="entry name" value="Phage_tape_meas"/>
</dbReference>
<protein>
    <submittedName>
        <fullName evidence="4">Phage protein</fullName>
    </submittedName>
</protein>
<keyword evidence="2" id="KW-0472">Membrane</keyword>
<feature type="transmembrane region" description="Helical" evidence="2">
    <location>
        <begin position="465"/>
        <end position="487"/>
    </location>
</feature>
<comment type="caution">
    <text evidence="4">The sequence shown here is derived from an EMBL/GenBank/DDBJ whole genome shotgun (WGS) entry which is preliminary data.</text>
</comment>
<dbReference type="PANTHER" id="PTHR37813:SF1">
    <property type="entry name" value="FELS-2 PROPHAGE PROTEIN"/>
    <property type="match status" value="1"/>
</dbReference>
<evidence type="ECO:0000313" key="4">
    <source>
        <dbReference type="EMBL" id="CDL87201.1"/>
    </source>
</evidence>
<dbReference type="NCBIfam" id="TIGR01760">
    <property type="entry name" value="tape_meas_TP901"/>
    <property type="match status" value="1"/>
</dbReference>
<feature type="transmembrane region" description="Helical" evidence="2">
    <location>
        <begin position="404"/>
        <end position="425"/>
    </location>
</feature>
<feature type="domain" description="Phage tail tape measure protein" evidence="3">
    <location>
        <begin position="86"/>
        <end position="285"/>
    </location>
</feature>
<dbReference type="EMBL" id="CBXE010000481">
    <property type="protein sequence ID" value="CDL87201.1"/>
    <property type="molecule type" value="Genomic_DNA"/>
</dbReference>
<dbReference type="Pfam" id="PF10145">
    <property type="entry name" value="PhageMin_Tail"/>
    <property type="match status" value="1"/>
</dbReference>
<evidence type="ECO:0000256" key="2">
    <source>
        <dbReference type="SAM" id="Phobius"/>
    </source>
</evidence>